<accession>A0A6G1GSB2</accession>
<evidence type="ECO:0000313" key="1">
    <source>
        <dbReference type="EMBL" id="KAF1983639.1"/>
    </source>
</evidence>
<organism evidence="1 2">
    <name type="scientific">Aulographum hederae CBS 113979</name>
    <dbReference type="NCBI Taxonomy" id="1176131"/>
    <lineage>
        <taxon>Eukaryota</taxon>
        <taxon>Fungi</taxon>
        <taxon>Dikarya</taxon>
        <taxon>Ascomycota</taxon>
        <taxon>Pezizomycotina</taxon>
        <taxon>Dothideomycetes</taxon>
        <taxon>Pleosporomycetidae</taxon>
        <taxon>Aulographales</taxon>
        <taxon>Aulographaceae</taxon>
    </lineage>
</organism>
<keyword evidence="2" id="KW-1185">Reference proteome</keyword>
<dbReference type="InterPro" id="IPR043198">
    <property type="entry name" value="Cyclin/Ssn8"/>
</dbReference>
<dbReference type="AlphaFoldDB" id="A0A6G1GSB2"/>
<dbReference type="EMBL" id="ML977173">
    <property type="protein sequence ID" value="KAF1983639.1"/>
    <property type="molecule type" value="Genomic_DNA"/>
</dbReference>
<dbReference type="FunFam" id="1.10.472.10:FF:000126">
    <property type="entry name" value="Cyclin domain protein"/>
    <property type="match status" value="1"/>
</dbReference>
<dbReference type="PANTHER" id="PTHR10026">
    <property type="entry name" value="CYCLIN"/>
    <property type="match status" value="1"/>
</dbReference>
<dbReference type="GO" id="GO:0016538">
    <property type="term" value="F:cyclin-dependent protein serine/threonine kinase regulator activity"/>
    <property type="evidence" value="ECO:0007669"/>
    <property type="project" value="InterPro"/>
</dbReference>
<dbReference type="OrthoDB" id="10264655at2759"/>
<reference evidence="1" key="1">
    <citation type="journal article" date="2020" name="Stud. Mycol.">
        <title>101 Dothideomycetes genomes: a test case for predicting lifestyles and emergence of pathogens.</title>
        <authorList>
            <person name="Haridas S."/>
            <person name="Albert R."/>
            <person name="Binder M."/>
            <person name="Bloem J."/>
            <person name="Labutti K."/>
            <person name="Salamov A."/>
            <person name="Andreopoulos B."/>
            <person name="Baker S."/>
            <person name="Barry K."/>
            <person name="Bills G."/>
            <person name="Bluhm B."/>
            <person name="Cannon C."/>
            <person name="Castanera R."/>
            <person name="Culley D."/>
            <person name="Daum C."/>
            <person name="Ezra D."/>
            <person name="Gonzalez J."/>
            <person name="Henrissat B."/>
            <person name="Kuo A."/>
            <person name="Liang C."/>
            <person name="Lipzen A."/>
            <person name="Lutzoni F."/>
            <person name="Magnuson J."/>
            <person name="Mondo S."/>
            <person name="Nolan M."/>
            <person name="Ohm R."/>
            <person name="Pangilinan J."/>
            <person name="Park H.-J."/>
            <person name="Ramirez L."/>
            <person name="Alfaro M."/>
            <person name="Sun H."/>
            <person name="Tritt A."/>
            <person name="Yoshinaga Y."/>
            <person name="Zwiers L.-H."/>
            <person name="Turgeon B."/>
            <person name="Goodwin S."/>
            <person name="Spatafora J."/>
            <person name="Crous P."/>
            <person name="Grigoriev I."/>
        </authorList>
    </citation>
    <scope>NUCLEOTIDE SEQUENCE</scope>
    <source>
        <strain evidence="1">CBS 113979</strain>
    </source>
</reference>
<protein>
    <submittedName>
        <fullName evidence="1">Cyclin domain protein</fullName>
    </submittedName>
</protein>
<dbReference type="Proteomes" id="UP000800041">
    <property type="component" value="Unassembled WGS sequence"/>
</dbReference>
<evidence type="ECO:0000313" key="2">
    <source>
        <dbReference type="Proteomes" id="UP000800041"/>
    </source>
</evidence>
<proteinExistence type="predicted"/>
<gene>
    <name evidence="1" type="ORF">K402DRAFT_396397</name>
</gene>
<dbReference type="SUPFAM" id="SSF47954">
    <property type="entry name" value="Cyclin-like"/>
    <property type="match status" value="2"/>
</dbReference>
<name>A0A6G1GSB2_9PEZI</name>
<dbReference type="Gene3D" id="1.10.472.10">
    <property type="entry name" value="Cyclin-like"/>
    <property type="match status" value="2"/>
</dbReference>
<sequence>MAPEPLSILTNPLATVEQLTSSSSQFDGVPADLETSIIHAGARLTQAAGILLQLPQDIIAQAIVLFTRFWIGSEGGSLLEHNASDVSAATIYLVSKLSAYQKSPRSVINTYAYLASLPATFPLPSTYIDAQDASTYHVSEGTYLTSRQTLNANESLVLRILGFQTHVALPHALSITYMQTLSFIPSPSGTALAARTFEHLNAALLSPQLLYLTHPPATLAVAAIYVAAREIGTKLPEGEWWEVFDCEREDLGFLVLAMGSFEGFVREEVQKWGRRGKVPLTAKQVAGEIEKRTMLEEGA</sequence>
<dbReference type="InterPro" id="IPR036915">
    <property type="entry name" value="Cyclin-like_sf"/>
</dbReference>
<dbReference type="GO" id="GO:0006357">
    <property type="term" value="P:regulation of transcription by RNA polymerase II"/>
    <property type="evidence" value="ECO:0007669"/>
    <property type="project" value="InterPro"/>
</dbReference>